<dbReference type="Pfam" id="PF21702">
    <property type="entry name" value="GLGE_C"/>
    <property type="match status" value="1"/>
</dbReference>
<dbReference type="Gene3D" id="2.60.40.10">
    <property type="entry name" value="Immunoglobulins"/>
    <property type="match status" value="1"/>
</dbReference>
<keyword evidence="4 6" id="KW-0119">Carbohydrate metabolism</keyword>
<comment type="subunit">
    <text evidence="1 6">Homodimer.</text>
</comment>
<feature type="binding site" evidence="6">
    <location>
        <begin position="527"/>
        <end position="528"/>
    </location>
    <ligand>
        <name>alpha-maltose 1-phosphate</name>
        <dbReference type="ChEBI" id="CHEBI:63576"/>
    </ligand>
</feature>
<dbReference type="Pfam" id="PF11896">
    <property type="entry name" value="GlgE_dom_N_S"/>
    <property type="match status" value="1"/>
</dbReference>
<evidence type="ECO:0000256" key="2">
    <source>
        <dbReference type="ARBA" id="ARBA00022676"/>
    </source>
</evidence>
<evidence type="ECO:0000256" key="1">
    <source>
        <dbReference type="ARBA" id="ARBA00011738"/>
    </source>
</evidence>
<feature type="active site" description="Proton donor" evidence="6">
    <location>
        <position position="416"/>
    </location>
</feature>
<dbReference type="SUPFAM" id="SSF51445">
    <property type="entry name" value="(Trans)glycosidases"/>
    <property type="match status" value="1"/>
</dbReference>
<dbReference type="AlphaFoldDB" id="A0A0D0NP17"/>
<evidence type="ECO:0000259" key="8">
    <source>
        <dbReference type="SMART" id="SM00642"/>
    </source>
</evidence>
<feature type="binding site" evidence="6">
    <location>
        <position position="254"/>
    </location>
    <ligand>
        <name>alpha-maltose 1-phosphate</name>
        <dbReference type="ChEBI" id="CHEBI:63576"/>
    </ligand>
</feature>
<keyword evidence="2 6" id="KW-0328">Glycosyltransferase</keyword>
<dbReference type="InterPro" id="IPR013783">
    <property type="entry name" value="Ig-like_fold"/>
</dbReference>
<reference evidence="9 10" key="1">
    <citation type="submission" date="2013-01" db="EMBL/GenBank/DDBJ databases">
        <authorList>
            <person name="Fiebig A."/>
            <person name="Goeker M."/>
            <person name="Klenk H.-P.P."/>
        </authorList>
    </citation>
    <scope>NUCLEOTIDE SEQUENCE [LARGE SCALE GENOMIC DNA]</scope>
    <source>
        <strain evidence="9 10">DSM 24838</strain>
    </source>
</reference>
<dbReference type="Pfam" id="PF00128">
    <property type="entry name" value="Alpha-amylase"/>
    <property type="match status" value="1"/>
</dbReference>
<dbReference type="InterPro" id="IPR021828">
    <property type="entry name" value="GlgE_dom_N/S"/>
</dbReference>
<dbReference type="GO" id="GO:0030979">
    <property type="term" value="P:alpha-glucan biosynthetic process"/>
    <property type="evidence" value="ECO:0007669"/>
    <property type="project" value="UniProtKB-UniRule"/>
</dbReference>
<feature type="region of interest" description="Disordered" evidence="7">
    <location>
        <begin position="1"/>
        <end position="20"/>
    </location>
</feature>
<feature type="active site" description="Nucleophile" evidence="6">
    <location>
        <position position="387"/>
    </location>
</feature>
<dbReference type="HAMAP" id="MF_02124">
    <property type="entry name" value="GlgE"/>
    <property type="match status" value="1"/>
</dbReference>
<keyword evidence="9" id="KW-0326">Glycosidase</keyword>
<dbReference type="InterPro" id="IPR017853">
    <property type="entry name" value="GH"/>
</dbReference>
<comment type="catalytic activity">
    <reaction evidence="5 6">
        <text>alpha-maltose 1-phosphate + [(1-&gt;4)-alpha-D-glucosyl](n) = [(1-&gt;4)-alpha-D-glucosyl](n+2) + phosphate</text>
        <dbReference type="Rhea" id="RHEA:42692"/>
        <dbReference type="Rhea" id="RHEA-COMP:9584"/>
        <dbReference type="Rhea" id="RHEA-COMP:10183"/>
        <dbReference type="ChEBI" id="CHEBI:15444"/>
        <dbReference type="ChEBI" id="CHEBI:43474"/>
        <dbReference type="ChEBI" id="CHEBI:63576"/>
        <dbReference type="EC" id="2.4.99.16"/>
    </reaction>
</comment>
<dbReference type="EC" id="2.4.99.16" evidence="6"/>
<keyword evidence="10" id="KW-1185">Reference proteome</keyword>
<dbReference type="eggNOG" id="COG0366">
    <property type="taxonomic scope" value="Bacteria"/>
</dbReference>
<accession>A0A0D0NP17</accession>
<dbReference type="Proteomes" id="UP000035100">
    <property type="component" value="Unassembled WGS sequence"/>
</dbReference>
<dbReference type="InterPro" id="IPR006047">
    <property type="entry name" value="GH13_cat_dom"/>
</dbReference>
<evidence type="ECO:0000256" key="5">
    <source>
        <dbReference type="ARBA" id="ARBA00048735"/>
    </source>
</evidence>
<comment type="function">
    <text evidence="6">Maltosyltransferase that uses maltose 1-phosphate (M1P) as the sugar donor to elongate linear or branched alpha-(1-&gt;4)-glucans. Is involved in a branched alpha-glucan biosynthetic pathway from trehalose, together with TreS, Mak and GlgB.</text>
</comment>
<evidence type="ECO:0000256" key="4">
    <source>
        <dbReference type="ARBA" id="ARBA00023277"/>
    </source>
</evidence>
<evidence type="ECO:0000256" key="3">
    <source>
        <dbReference type="ARBA" id="ARBA00022679"/>
    </source>
</evidence>
<name>A0A0D0NP17_9RHOB</name>
<dbReference type="Gene3D" id="3.20.20.80">
    <property type="entry name" value="Glycosidases"/>
    <property type="match status" value="1"/>
</dbReference>
<feature type="region of interest" description="Disordered" evidence="7">
    <location>
        <begin position="252"/>
        <end position="273"/>
    </location>
</feature>
<evidence type="ECO:0000313" key="10">
    <source>
        <dbReference type="Proteomes" id="UP000035100"/>
    </source>
</evidence>
<feature type="domain" description="Glycosyl hydrolase family 13 catalytic" evidence="8">
    <location>
        <begin position="203"/>
        <end position="546"/>
    </location>
</feature>
<dbReference type="SMART" id="SM00642">
    <property type="entry name" value="Aamy"/>
    <property type="match status" value="1"/>
</dbReference>
<sequence length="660" mass="74681">MASTPKRGRTTPPEAGSDLSDLAARRVAIEGVSPEIDGGRFASKAVAGWPVLIEADIFGDGHEVMGAAVLLADGREVRMEKGVNDRWSAEVTWDEVGPTRFTILAWRDLWGTWAHGTERKVAAGQDVSVEMKEAADLLKMTKPPKEDAAAVKALASAAKSGDSAALLIDDAHHLMTRVGPRANETRYRHDLPVWVDREKAAFSAWYELFPRSAGPEGQHGTFRDVIGRLPYVKDLGFDVLYFPPIHPIGETNRKGKNNSLKAEPGDIGSPYAIGSRDGGMDAVHPQLGTLDDFDALVAAAKAEGIEIAIDVALNASPDHPWIEEHPDWFERRPDGTIKFAENPPKKYEDIVNFRYYLDDGPNVPFWEAIRDLFLFWAGHGVLNFRVDNPHTKPFPFWEWIISEVRRQYPDAIFLSEAFTRPKVMKRLAKVGYNQSYSYYTWRNTAYELREYVTELTTEECRHFMRPNFFVNTPDINPVFLQYSGRPGFRTRAILAASLSGNWGLYSGFELCESAPLPGKEEYLDSEKYQLRHRDWDAPGHIKDDIRLINRVRAENPAMKDFLNLKFFTAWTDRTLYYGRFDERAGNYLLFHVLIDPHNGDAFDFDVPLWEFGLPDGASIEVEDVIHGNRFTWHGKSHRLTLDPHERPYAIWKLHPPGGAA</sequence>
<dbReference type="PANTHER" id="PTHR47786">
    <property type="entry name" value="ALPHA-1,4-GLUCAN:MALTOSE-1-PHOSPHATE MALTOSYLTRANSFERASE"/>
    <property type="match status" value="1"/>
</dbReference>
<dbReference type="InterPro" id="IPR013780">
    <property type="entry name" value="Glyco_hydro_b"/>
</dbReference>
<gene>
    <name evidence="6" type="primary">glgE</name>
    <name evidence="9" type="ORF">Wenmar_01605</name>
</gene>
<dbReference type="GO" id="GO:0016758">
    <property type="term" value="F:hexosyltransferase activity"/>
    <property type="evidence" value="ECO:0007669"/>
    <property type="project" value="UniProtKB-UniRule"/>
</dbReference>
<keyword evidence="3 6" id="KW-0808">Transferase</keyword>
<feature type="binding site" evidence="6">
    <location>
        <position position="349"/>
    </location>
    <ligand>
        <name>alpha-maltose 1-phosphate</name>
        <dbReference type="ChEBI" id="CHEBI:63576"/>
    </ligand>
</feature>
<feature type="binding site" evidence="6">
    <location>
        <position position="388"/>
    </location>
    <ligand>
        <name>alpha-maltose 1-phosphate</name>
        <dbReference type="ChEBI" id="CHEBI:63576"/>
    </ligand>
</feature>
<dbReference type="STRING" id="1123501.Wenmar_01605"/>
<evidence type="ECO:0000313" key="9">
    <source>
        <dbReference type="EMBL" id="KIQ70035.1"/>
    </source>
</evidence>
<keyword evidence="9" id="KW-0378">Hydrolase</keyword>
<dbReference type="InterPro" id="IPR049171">
    <property type="entry name" value="GLGE_C"/>
</dbReference>
<dbReference type="PANTHER" id="PTHR47786:SF2">
    <property type="entry name" value="GLYCOSYL HYDROLASE FAMILY 13 CATALYTIC DOMAIN-CONTAINING PROTEIN"/>
    <property type="match status" value="1"/>
</dbReference>
<protein>
    <recommendedName>
        <fullName evidence="6">Alpha-1,4-glucan:maltose-1-phosphate maltosyltransferase</fullName>
        <shortName evidence="6">GMPMT</shortName>
        <ecNumber evidence="6">2.4.99.16</ecNumber>
    </recommendedName>
    <alternativeName>
        <fullName evidence="6">(1-&gt;4)-alpha-D-glucan:maltose-1-phosphate alpha-D-maltosyltransferase</fullName>
    </alternativeName>
</protein>
<dbReference type="CDD" id="cd11344">
    <property type="entry name" value="AmyAc_GlgE_like"/>
    <property type="match status" value="1"/>
</dbReference>
<dbReference type="PATRIC" id="fig|1123501.6.peg.1698"/>
<dbReference type="Gene3D" id="2.60.40.1180">
    <property type="entry name" value="Golgi alpha-mannosidase II"/>
    <property type="match status" value="1"/>
</dbReference>
<evidence type="ECO:0000256" key="6">
    <source>
        <dbReference type="HAMAP-Rule" id="MF_02124"/>
    </source>
</evidence>
<feature type="site" description="Transition state stabilizer" evidence="6">
    <location>
        <position position="474"/>
    </location>
</feature>
<dbReference type="InterPro" id="IPR026585">
    <property type="entry name" value="GlgE"/>
</dbReference>
<organism evidence="9 10">
    <name type="scientific">Wenxinia marina DSM 24838</name>
    <dbReference type="NCBI Taxonomy" id="1123501"/>
    <lineage>
        <taxon>Bacteria</taxon>
        <taxon>Pseudomonadati</taxon>
        <taxon>Pseudomonadota</taxon>
        <taxon>Alphaproteobacteria</taxon>
        <taxon>Rhodobacterales</taxon>
        <taxon>Roseobacteraceae</taxon>
        <taxon>Wenxinia</taxon>
    </lineage>
</organism>
<comment type="similarity">
    <text evidence="6">Belongs to the glycosyl hydrolase 13 family. GlgE subfamily.</text>
</comment>
<evidence type="ECO:0000256" key="7">
    <source>
        <dbReference type="SAM" id="MobiDB-lite"/>
    </source>
</evidence>
<comment type="caution">
    <text evidence="6">Lacks conserved residue(s) required for the propagation of feature annotation.</text>
</comment>
<dbReference type="EMBL" id="AONG01000008">
    <property type="protein sequence ID" value="KIQ70035.1"/>
    <property type="molecule type" value="Genomic_DNA"/>
</dbReference>
<dbReference type="GO" id="GO:0004553">
    <property type="term" value="F:hydrolase activity, hydrolyzing O-glycosyl compounds"/>
    <property type="evidence" value="ECO:0007669"/>
    <property type="project" value="InterPro"/>
</dbReference>
<dbReference type="RefSeq" id="WP_018301033.1">
    <property type="nucleotide sequence ID" value="NZ_KB902276.1"/>
</dbReference>
<comment type="caution">
    <text evidence="9">The sequence shown here is derived from an EMBL/GenBank/DDBJ whole genome shotgun (WGS) entry which is preliminary data.</text>
</comment>
<proteinExistence type="inferred from homology"/>
<dbReference type="Gene3D" id="1.20.58.80">
    <property type="entry name" value="Phosphotransferase system, lactose/cellobiose-type IIA subunit"/>
    <property type="match status" value="1"/>
</dbReference>